<dbReference type="GeneID" id="80888893"/>
<name>A0A9W8Q5G2_AKAMU</name>
<evidence type="ECO:0000313" key="2">
    <source>
        <dbReference type="EMBL" id="KAJ4147194.1"/>
    </source>
</evidence>
<dbReference type="RefSeq" id="XP_056050135.1">
    <property type="nucleotide sequence ID" value="XM_056193059.1"/>
</dbReference>
<keyword evidence="1" id="KW-0732">Signal</keyword>
<gene>
    <name evidence="2" type="ORF">LMH87_001734</name>
</gene>
<dbReference type="AlphaFoldDB" id="A0A9W8Q5G2"/>
<protein>
    <submittedName>
        <fullName evidence="2">Uncharacterized protein</fullName>
    </submittedName>
</protein>
<dbReference type="Proteomes" id="UP001144673">
    <property type="component" value="Chromosome 3"/>
</dbReference>
<dbReference type="EMBL" id="JAJHUN010000010">
    <property type="protein sequence ID" value="KAJ4147194.1"/>
    <property type="molecule type" value="Genomic_DNA"/>
</dbReference>
<dbReference type="KEGG" id="amus:LMH87_001734"/>
<reference evidence="2" key="1">
    <citation type="journal article" date="2023" name="Access Microbiol">
        <title>De-novo genome assembly for Akanthomyces muscarius, a biocontrol agent of insect agricultural pests.</title>
        <authorList>
            <person name="Erdos Z."/>
            <person name="Studholme D.J."/>
            <person name="Raymond B."/>
            <person name="Sharma M."/>
        </authorList>
    </citation>
    <scope>NUCLEOTIDE SEQUENCE</scope>
    <source>
        <strain evidence="2">Ve6</strain>
    </source>
</reference>
<accession>A0A9W8Q5G2</accession>
<proteinExistence type="predicted"/>
<organism evidence="2 3">
    <name type="scientific">Akanthomyces muscarius</name>
    <name type="common">Entomopathogenic fungus</name>
    <name type="synonym">Lecanicillium muscarium</name>
    <dbReference type="NCBI Taxonomy" id="2231603"/>
    <lineage>
        <taxon>Eukaryota</taxon>
        <taxon>Fungi</taxon>
        <taxon>Dikarya</taxon>
        <taxon>Ascomycota</taxon>
        <taxon>Pezizomycotina</taxon>
        <taxon>Sordariomycetes</taxon>
        <taxon>Hypocreomycetidae</taxon>
        <taxon>Hypocreales</taxon>
        <taxon>Cordycipitaceae</taxon>
        <taxon>Akanthomyces</taxon>
    </lineage>
</organism>
<comment type="caution">
    <text evidence="2">The sequence shown here is derived from an EMBL/GenBank/DDBJ whole genome shotgun (WGS) entry which is preliminary data.</text>
</comment>
<sequence>MHAFKVFATFALAATAYASPAEASHESEEPLAIARVGCKQQGTPSRPAMCHKPRCPSNRKSVFWDYGCRDGSWTCCI</sequence>
<evidence type="ECO:0000256" key="1">
    <source>
        <dbReference type="SAM" id="SignalP"/>
    </source>
</evidence>
<evidence type="ECO:0000313" key="3">
    <source>
        <dbReference type="Proteomes" id="UP001144673"/>
    </source>
</evidence>
<feature type="signal peptide" evidence="1">
    <location>
        <begin position="1"/>
        <end position="23"/>
    </location>
</feature>
<feature type="chain" id="PRO_5040864543" evidence="1">
    <location>
        <begin position="24"/>
        <end position="77"/>
    </location>
</feature>
<keyword evidence="3" id="KW-1185">Reference proteome</keyword>